<organism evidence="2 3">
    <name type="scientific">Elliptochloris bilobata</name>
    <dbReference type="NCBI Taxonomy" id="381761"/>
    <lineage>
        <taxon>Eukaryota</taxon>
        <taxon>Viridiplantae</taxon>
        <taxon>Chlorophyta</taxon>
        <taxon>core chlorophytes</taxon>
        <taxon>Trebouxiophyceae</taxon>
        <taxon>Trebouxiophyceae incertae sedis</taxon>
        <taxon>Elliptochloris clade</taxon>
        <taxon>Elliptochloris</taxon>
    </lineage>
</organism>
<feature type="compositionally biased region" description="Low complexity" evidence="1">
    <location>
        <begin position="146"/>
        <end position="173"/>
    </location>
</feature>
<dbReference type="EMBL" id="JALJOU010000052">
    <property type="protein sequence ID" value="KAK9828084.1"/>
    <property type="molecule type" value="Genomic_DNA"/>
</dbReference>
<sequence>MSQHSFVKFPSQDAQKRRCRVQSFINTSDSNVYTIADFASANPDARFVSAPGAWLNSPVVVLKASIGDCMISALTLSFKAAIQSVKRTALLPGGTADRMASRIAHGLASDVLTAAPADGVLTDVGLFIDQNAQSLQALGHTEAMMMDMDGSSNDSSSSDSSNDSSDCSRSSSDCYWNSGSNR</sequence>
<evidence type="ECO:0000313" key="2">
    <source>
        <dbReference type="EMBL" id="KAK9828084.1"/>
    </source>
</evidence>
<evidence type="ECO:0000256" key="1">
    <source>
        <dbReference type="SAM" id="MobiDB-lite"/>
    </source>
</evidence>
<comment type="caution">
    <text evidence="2">The sequence shown here is derived from an EMBL/GenBank/DDBJ whole genome shotgun (WGS) entry which is preliminary data.</text>
</comment>
<keyword evidence="3" id="KW-1185">Reference proteome</keyword>
<accession>A0AAW1R388</accession>
<evidence type="ECO:0000313" key="3">
    <source>
        <dbReference type="Proteomes" id="UP001445335"/>
    </source>
</evidence>
<gene>
    <name evidence="2" type="ORF">WJX81_001831</name>
</gene>
<name>A0AAW1R388_9CHLO</name>
<dbReference type="AlphaFoldDB" id="A0AAW1R388"/>
<protein>
    <submittedName>
        <fullName evidence="2">Uncharacterized protein</fullName>
    </submittedName>
</protein>
<reference evidence="2 3" key="1">
    <citation type="journal article" date="2024" name="Nat. Commun.">
        <title>Phylogenomics reveals the evolutionary origins of lichenization in chlorophyte algae.</title>
        <authorList>
            <person name="Puginier C."/>
            <person name="Libourel C."/>
            <person name="Otte J."/>
            <person name="Skaloud P."/>
            <person name="Haon M."/>
            <person name="Grisel S."/>
            <person name="Petersen M."/>
            <person name="Berrin J.G."/>
            <person name="Delaux P.M."/>
            <person name="Dal Grande F."/>
            <person name="Keller J."/>
        </authorList>
    </citation>
    <scope>NUCLEOTIDE SEQUENCE [LARGE SCALE GENOMIC DNA]</scope>
    <source>
        <strain evidence="2 3">SAG 245.80</strain>
    </source>
</reference>
<proteinExistence type="predicted"/>
<dbReference type="Proteomes" id="UP001445335">
    <property type="component" value="Unassembled WGS sequence"/>
</dbReference>
<feature type="region of interest" description="Disordered" evidence="1">
    <location>
        <begin position="146"/>
        <end position="182"/>
    </location>
</feature>